<dbReference type="Pfam" id="PF00563">
    <property type="entry name" value="EAL"/>
    <property type="match status" value="1"/>
</dbReference>
<dbReference type="PROSITE" id="PS50112">
    <property type="entry name" value="PAS"/>
    <property type="match status" value="1"/>
</dbReference>
<protein>
    <recommendedName>
        <fullName evidence="2">cyclic-guanylate-specific phosphodiesterase</fullName>
        <ecNumber evidence="2">3.1.4.52</ecNumber>
    </recommendedName>
</protein>
<dbReference type="SMART" id="SM00267">
    <property type="entry name" value="GGDEF"/>
    <property type="match status" value="1"/>
</dbReference>
<proteinExistence type="predicted"/>
<dbReference type="Proteomes" id="UP000199648">
    <property type="component" value="Unassembled WGS sequence"/>
</dbReference>
<keyword evidence="5" id="KW-0472">Membrane</keyword>
<dbReference type="NCBIfam" id="TIGR00229">
    <property type="entry name" value="sensory_box"/>
    <property type="match status" value="1"/>
</dbReference>
<dbReference type="Gene3D" id="3.30.450.20">
    <property type="entry name" value="PAS domain"/>
    <property type="match status" value="1"/>
</dbReference>
<dbReference type="InterPro" id="IPR029016">
    <property type="entry name" value="GAF-like_dom_sf"/>
</dbReference>
<dbReference type="SUPFAM" id="SSF141868">
    <property type="entry name" value="EAL domain-like"/>
    <property type="match status" value="1"/>
</dbReference>
<dbReference type="STRING" id="415747.SAMN03097708_02890"/>
<reference evidence="9 10" key="1">
    <citation type="submission" date="2016-10" db="EMBL/GenBank/DDBJ databases">
        <authorList>
            <person name="de Groot N.N."/>
        </authorList>
    </citation>
    <scope>NUCLEOTIDE SEQUENCE [LARGE SCALE GENOMIC DNA]</scope>
    <source>
        <strain evidence="9 10">HLD2</strain>
    </source>
</reference>
<keyword evidence="3" id="KW-0973">c-di-GMP</keyword>
<feature type="domain" description="GGDEF" evidence="8">
    <location>
        <begin position="570"/>
        <end position="703"/>
    </location>
</feature>
<evidence type="ECO:0000313" key="10">
    <source>
        <dbReference type="Proteomes" id="UP000199648"/>
    </source>
</evidence>
<dbReference type="InterPro" id="IPR000160">
    <property type="entry name" value="GGDEF_dom"/>
</dbReference>
<feature type="transmembrane region" description="Helical" evidence="5">
    <location>
        <begin position="12"/>
        <end position="31"/>
    </location>
</feature>
<comment type="catalytic activity">
    <reaction evidence="4">
        <text>3',3'-c-di-GMP + H2O = 5'-phosphoguanylyl(3'-&gt;5')guanosine + H(+)</text>
        <dbReference type="Rhea" id="RHEA:24902"/>
        <dbReference type="ChEBI" id="CHEBI:15377"/>
        <dbReference type="ChEBI" id="CHEBI:15378"/>
        <dbReference type="ChEBI" id="CHEBI:58754"/>
        <dbReference type="ChEBI" id="CHEBI:58805"/>
        <dbReference type="EC" id="3.1.4.52"/>
    </reaction>
    <physiologicalReaction direction="left-to-right" evidence="4">
        <dbReference type="Rhea" id="RHEA:24903"/>
    </physiologicalReaction>
</comment>
<organism evidence="9 10">
    <name type="scientific">Thiohalomonas denitrificans</name>
    <dbReference type="NCBI Taxonomy" id="415747"/>
    <lineage>
        <taxon>Bacteria</taxon>
        <taxon>Pseudomonadati</taxon>
        <taxon>Pseudomonadota</taxon>
        <taxon>Gammaproteobacteria</taxon>
        <taxon>Thiohalomonadales</taxon>
        <taxon>Thiohalomonadaceae</taxon>
        <taxon>Thiohalomonas</taxon>
    </lineage>
</organism>
<dbReference type="SUPFAM" id="SSF55785">
    <property type="entry name" value="PYP-like sensor domain (PAS domain)"/>
    <property type="match status" value="1"/>
</dbReference>
<dbReference type="Pfam" id="PF13426">
    <property type="entry name" value="PAS_9"/>
    <property type="match status" value="1"/>
</dbReference>
<dbReference type="Pfam" id="PF11845">
    <property type="entry name" value="Tll0287-like"/>
    <property type="match status" value="1"/>
</dbReference>
<dbReference type="InterPro" id="IPR035965">
    <property type="entry name" value="PAS-like_dom_sf"/>
</dbReference>
<dbReference type="NCBIfam" id="TIGR00254">
    <property type="entry name" value="GGDEF"/>
    <property type="match status" value="1"/>
</dbReference>
<dbReference type="SMART" id="SM00065">
    <property type="entry name" value="GAF"/>
    <property type="match status" value="1"/>
</dbReference>
<dbReference type="CDD" id="cd01948">
    <property type="entry name" value="EAL"/>
    <property type="match status" value="1"/>
</dbReference>
<evidence type="ECO:0000256" key="2">
    <source>
        <dbReference type="ARBA" id="ARBA00012282"/>
    </source>
</evidence>
<dbReference type="InterPro" id="IPR000014">
    <property type="entry name" value="PAS"/>
</dbReference>
<dbReference type="RefSeq" id="WP_092998574.1">
    <property type="nucleotide sequence ID" value="NZ_FMWD01000010.1"/>
</dbReference>
<name>A0A1G5QVJ1_9GAMM</name>
<dbReference type="CDD" id="cd01949">
    <property type="entry name" value="GGDEF"/>
    <property type="match status" value="1"/>
</dbReference>
<dbReference type="GO" id="GO:0071111">
    <property type="term" value="F:cyclic-guanylate-specific phosphodiesterase activity"/>
    <property type="evidence" value="ECO:0007669"/>
    <property type="project" value="UniProtKB-EC"/>
</dbReference>
<dbReference type="SMART" id="SM00052">
    <property type="entry name" value="EAL"/>
    <property type="match status" value="1"/>
</dbReference>
<evidence type="ECO:0000259" key="7">
    <source>
        <dbReference type="PROSITE" id="PS50883"/>
    </source>
</evidence>
<evidence type="ECO:0000259" key="6">
    <source>
        <dbReference type="PROSITE" id="PS50112"/>
    </source>
</evidence>
<evidence type="ECO:0000259" key="8">
    <source>
        <dbReference type="PROSITE" id="PS50887"/>
    </source>
</evidence>
<dbReference type="PROSITE" id="PS50887">
    <property type="entry name" value="GGDEF"/>
    <property type="match status" value="1"/>
</dbReference>
<dbReference type="SMART" id="SM00091">
    <property type="entry name" value="PAS"/>
    <property type="match status" value="1"/>
</dbReference>
<feature type="domain" description="EAL" evidence="7">
    <location>
        <begin position="712"/>
        <end position="968"/>
    </location>
</feature>
<dbReference type="PANTHER" id="PTHR44757:SF2">
    <property type="entry name" value="BIOFILM ARCHITECTURE MAINTENANCE PROTEIN MBAA"/>
    <property type="match status" value="1"/>
</dbReference>
<dbReference type="InterPro" id="IPR043128">
    <property type="entry name" value="Rev_trsase/Diguanyl_cyclase"/>
</dbReference>
<dbReference type="EMBL" id="FMWD01000010">
    <property type="protein sequence ID" value="SCZ65855.1"/>
    <property type="molecule type" value="Genomic_DNA"/>
</dbReference>
<evidence type="ECO:0000313" key="9">
    <source>
        <dbReference type="EMBL" id="SCZ65855.1"/>
    </source>
</evidence>
<evidence type="ECO:0000256" key="1">
    <source>
        <dbReference type="ARBA" id="ARBA00001946"/>
    </source>
</evidence>
<dbReference type="SUPFAM" id="SSF55781">
    <property type="entry name" value="GAF domain-like"/>
    <property type="match status" value="1"/>
</dbReference>
<gene>
    <name evidence="9" type="ORF">SAMN03097708_02890</name>
</gene>
<dbReference type="Gene3D" id="3.20.20.450">
    <property type="entry name" value="EAL domain"/>
    <property type="match status" value="1"/>
</dbReference>
<dbReference type="FunFam" id="3.20.20.450:FF:000001">
    <property type="entry name" value="Cyclic di-GMP phosphodiesterase yahA"/>
    <property type="match status" value="1"/>
</dbReference>
<evidence type="ECO:0000256" key="4">
    <source>
        <dbReference type="ARBA" id="ARBA00051114"/>
    </source>
</evidence>
<dbReference type="SUPFAM" id="SSF55073">
    <property type="entry name" value="Nucleotide cyclase"/>
    <property type="match status" value="1"/>
</dbReference>
<accession>A0A1G5QVJ1</accession>
<dbReference type="InterPro" id="IPR035919">
    <property type="entry name" value="EAL_sf"/>
</dbReference>
<dbReference type="InterPro" id="IPR021796">
    <property type="entry name" value="Tll0287-like_dom"/>
</dbReference>
<dbReference type="Pfam" id="PF13185">
    <property type="entry name" value="GAF_2"/>
    <property type="match status" value="1"/>
</dbReference>
<dbReference type="Gene3D" id="3.30.450.40">
    <property type="match status" value="1"/>
</dbReference>
<evidence type="ECO:0000256" key="3">
    <source>
        <dbReference type="ARBA" id="ARBA00022636"/>
    </source>
</evidence>
<keyword evidence="10" id="KW-1185">Reference proteome</keyword>
<dbReference type="InterPro" id="IPR052155">
    <property type="entry name" value="Biofilm_reg_signaling"/>
</dbReference>
<dbReference type="Gene3D" id="3.30.70.270">
    <property type="match status" value="1"/>
</dbReference>
<comment type="cofactor">
    <cofactor evidence="1">
        <name>Mg(2+)</name>
        <dbReference type="ChEBI" id="CHEBI:18420"/>
    </cofactor>
</comment>
<keyword evidence="5" id="KW-1133">Transmembrane helix</keyword>
<dbReference type="CDD" id="cd00130">
    <property type="entry name" value="PAS"/>
    <property type="match status" value="1"/>
</dbReference>
<dbReference type="InterPro" id="IPR001633">
    <property type="entry name" value="EAL_dom"/>
</dbReference>
<dbReference type="OrthoDB" id="7053140at2"/>
<dbReference type="EC" id="3.1.4.52" evidence="2"/>
<dbReference type="Pfam" id="PF00990">
    <property type="entry name" value="GGDEF"/>
    <property type="match status" value="1"/>
</dbReference>
<dbReference type="InterPro" id="IPR003018">
    <property type="entry name" value="GAF"/>
</dbReference>
<dbReference type="AlphaFoldDB" id="A0A1G5QVJ1"/>
<keyword evidence="5" id="KW-0812">Transmembrane</keyword>
<dbReference type="InterPro" id="IPR029787">
    <property type="entry name" value="Nucleotide_cyclase"/>
</dbReference>
<evidence type="ECO:0000256" key="5">
    <source>
        <dbReference type="SAM" id="Phobius"/>
    </source>
</evidence>
<dbReference type="PANTHER" id="PTHR44757">
    <property type="entry name" value="DIGUANYLATE CYCLASE DGCP"/>
    <property type="match status" value="1"/>
</dbReference>
<feature type="domain" description="PAS" evidence="6">
    <location>
        <begin position="253"/>
        <end position="311"/>
    </location>
</feature>
<dbReference type="GO" id="GO:0071732">
    <property type="term" value="P:cellular response to nitric oxide"/>
    <property type="evidence" value="ECO:0007669"/>
    <property type="project" value="UniProtKB-ARBA"/>
</dbReference>
<dbReference type="FunFam" id="3.30.70.270:FF:000001">
    <property type="entry name" value="Diguanylate cyclase domain protein"/>
    <property type="match status" value="1"/>
</dbReference>
<sequence>MTSVYRRLQLRHWTMTLFIAWSVAVWLLFAWNLRQINGHVHDQAYREIQTAFAKGETLSHWAIAQGGIYIEVDKETRPDPYLAKLSDRDITTPDGRILTLVNPATLLKKYYKTGDPREVHGRLTSLAPLNRANRPDPWEKKALLELAKSRADEVSKTLQTDSGPILRVMKARWAEPSCLKCHAEQGVKPGDLIGGVSLSVPFDQAFAEAEHATLGIGYGLLWLFGLAGIQYGGRQLGVRIRERDVAYKELEAQDDRIKAIVQGSLDAIVTFDQERRITGWNPGAETLFGWKEEDIIGQELDSILGREGHPDTHRLLPEGFSKKHVEATATHREGRRFPVELSISPLDSEIGSHAAFIRDITARKAAAEKIERDYTSQQIIARLLELSMEPLDFPRKLDRSLDIILSTPWLSLQSKGGIFLASKDDELELVSHRGLLESVTSGCGRIAFGHCLCGRTAEARKVVFADCIDHRHDNFFPGMQPHGHYCLPILSGDSLLGVLTLYVDHGHTRSPEEERFLKAIAHTLGGIIQRYSTEEQLRRAAFYDDLTQLPNRALFMDRLAQAIGRHSRGKPFAVLYFDLERFKNINDSLGHTAGDEVLRSVAERLSECVRPGDTVSRLGGDEFTVLLEALGSAEGAFAIANRIHQALAKPFLVRGHEVFTTASIGVALAHEEHRDVSDLLREADTAMYQAKQFGSGQTAIFDETMHGRALARLTLESELRRAAERSEFEVYFQPILATQDERLQGFEALIRWRHPERGLVSPAEFIPVAEETGLIHDIGRHVLEQACRQAAQWRKRSPHRSKPYVSVNLSAVQFAQMDLLEQVEGALRRAGLPGNCLALEITESVLMEGSHHVRKTLEALRKLGVRLYIDDFGTGYSSLSYLHEFPFDALKIDRRFTSNLLQGDEHRGIVEAVLAIARHLRMTVIAEGVEEIEQLQLLRRFGCEYVQGFYFSRPIPSEQTAEWLERTSCQPHPFRSHPAAR</sequence>
<dbReference type="PROSITE" id="PS50883">
    <property type="entry name" value="EAL"/>
    <property type="match status" value="1"/>
</dbReference>